<dbReference type="SUPFAM" id="SSF55608">
    <property type="entry name" value="Homing endonucleases"/>
    <property type="match status" value="2"/>
</dbReference>
<dbReference type="AlphaFoldDB" id="A0A1F8DXI5"/>
<accession>A0A1F8DXI5</accession>
<evidence type="ECO:0000259" key="1">
    <source>
        <dbReference type="PROSITE" id="PS50819"/>
    </source>
</evidence>
<dbReference type="Proteomes" id="UP000176422">
    <property type="component" value="Unassembled WGS sequence"/>
</dbReference>
<organism evidence="2 3">
    <name type="scientific">Candidatus Wolfebacteria bacterium RIFOXYB1_FULL_54_12</name>
    <dbReference type="NCBI Taxonomy" id="1802559"/>
    <lineage>
        <taxon>Bacteria</taxon>
        <taxon>Candidatus Wolfeibacteriota</taxon>
    </lineage>
</organism>
<evidence type="ECO:0000313" key="3">
    <source>
        <dbReference type="Proteomes" id="UP000176422"/>
    </source>
</evidence>
<dbReference type="InterPro" id="IPR004860">
    <property type="entry name" value="LAGLIDADG_dom"/>
</dbReference>
<dbReference type="PROSITE" id="PS50819">
    <property type="entry name" value="INTEIN_ENDONUCLEASE"/>
    <property type="match status" value="1"/>
</dbReference>
<sequence length="228" mass="26810">MSNKIPWNKGKTKHDNPILLKVAEQRRAVNNFSQWYKKRRATIHYVKMRPSADYAELYGAILGDGCIERYARTERLIISFNSAEVDHIAHIKKLMEKIFKKEAKTRHRKHSKCTDVYIYQKYISERIDFATGIKCNHPLLIPEWIKNKKTYTVRCMKGLFEADGSWVIDKKYNTNVISLKSASPTLLNDVYTILIGFGFHAKLHSRDVRLAQRKEVEIFAKLIKFRQY</sequence>
<dbReference type="GO" id="GO:0016539">
    <property type="term" value="P:intein-mediated protein splicing"/>
    <property type="evidence" value="ECO:0007669"/>
    <property type="project" value="InterPro"/>
</dbReference>
<dbReference type="InterPro" id="IPR004042">
    <property type="entry name" value="Intein_endonuc_central"/>
</dbReference>
<evidence type="ECO:0000313" key="2">
    <source>
        <dbReference type="EMBL" id="OGM93250.1"/>
    </source>
</evidence>
<dbReference type="GO" id="GO:0004519">
    <property type="term" value="F:endonuclease activity"/>
    <property type="evidence" value="ECO:0007669"/>
    <property type="project" value="InterPro"/>
</dbReference>
<dbReference type="Gene3D" id="3.10.28.10">
    <property type="entry name" value="Homing endonucleases"/>
    <property type="match status" value="1"/>
</dbReference>
<dbReference type="PRINTS" id="PR00379">
    <property type="entry name" value="INTEIN"/>
</dbReference>
<dbReference type="Pfam" id="PF14528">
    <property type="entry name" value="LAGLIDADG_3"/>
    <property type="match status" value="1"/>
</dbReference>
<reference evidence="2 3" key="1">
    <citation type="journal article" date="2016" name="Nat. Commun.">
        <title>Thousands of microbial genomes shed light on interconnected biogeochemical processes in an aquifer system.</title>
        <authorList>
            <person name="Anantharaman K."/>
            <person name="Brown C.T."/>
            <person name="Hug L.A."/>
            <person name="Sharon I."/>
            <person name="Castelle C.J."/>
            <person name="Probst A.J."/>
            <person name="Thomas B.C."/>
            <person name="Singh A."/>
            <person name="Wilkins M.J."/>
            <person name="Karaoz U."/>
            <person name="Brodie E.L."/>
            <person name="Williams K.H."/>
            <person name="Hubbard S.S."/>
            <person name="Banfield J.F."/>
        </authorList>
    </citation>
    <scope>NUCLEOTIDE SEQUENCE [LARGE SCALE GENOMIC DNA]</scope>
</reference>
<dbReference type="EMBL" id="MGIT01000001">
    <property type="protein sequence ID" value="OGM93250.1"/>
    <property type="molecule type" value="Genomic_DNA"/>
</dbReference>
<feature type="domain" description="DOD-type homing endonuclease" evidence="1">
    <location>
        <begin position="57"/>
        <end position="199"/>
    </location>
</feature>
<dbReference type="STRING" id="1802559.A2372_02490"/>
<comment type="caution">
    <text evidence="2">The sequence shown here is derived from an EMBL/GenBank/DDBJ whole genome shotgun (WGS) entry which is preliminary data.</text>
</comment>
<dbReference type="InterPro" id="IPR027434">
    <property type="entry name" value="Homing_endonucl"/>
</dbReference>
<dbReference type="InterPro" id="IPR006142">
    <property type="entry name" value="INTEIN"/>
</dbReference>
<proteinExistence type="predicted"/>
<name>A0A1F8DXI5_9BACT</name>
<gene>
    <name evidence="2" type="ORF">A2372_02490</name>
</gene>
<protein>
    <recommendedName>
        <fullName evidence="1">DOD-type homing endonuclease domain-containing protein</fullName>
    </recommendedName>
</protein>